<comment type="caution">
    <text evidence="1">The sequence shown here is derived from an EMBL/GenBank/DDBJ whole genome shotgun (WGS) entry which is preliminary data.</text>
</comment>
<organism evidence="1 2">
    <name type="scientific">Paenibacillus cellulosilyticus</name>
    <dbReference type="NCBI Taxonomy" id="375489"/>
    <lineage>
        <taxon>Bacteria</taxon>
        <taxon>Bacillati</taxon>
        <taxon>Bacillota</taxon>
        <taxon>Bacilli</taxon>
        <taxon>Bacillales</taxon>
        <taxon>Paenibacillaceae</taxon>
        <taxon>Paenibacillus</taxon>
    </lineage>
</organism>
<evidence type="ECO:0000313" key="1">
    <source>
        <dbReference type="EMBL" id="PWW02497.1"/>
    </source>
</evidence>
<keyword evidence="2" id="KW-1185">Reference proteome</keyword>
<name>A0A2V2YT53_9BACL</name>
<reference evidence="1 2" key="1">
    <citation type="submission" date="2018-05" db="EMBL/GenBank/DDBJ databases">
        <title>Genomic Encyclopedia of Type Strains, Phase III (KMG-III): the genomes of soil and plant-associated and newly described type strains.</title>
        <authorList>
            <person name="Whitman W."/>
        </authorList>
    </citation>
    <scope>NUCLEOTIDE SEQUENCE [LARGE SCALE GENOMIC DNA]</scope>
    <source>
        <strain evidence="1 2">CECT 5696</strain>
    </source>
</reference>
<dbReference type="EMBL" id="QGTQ01000009">
    <property type="protein sequence ID" value="PWW02497.1"/>
    <property type="molecule type" value="Genomic_DNA"/>
</dbReference>
<gene>
    <name evidence="1" type="ORF">DFQ01_109122</name>
</gene>
<accession>A0A2V2YT53</accession>
<evidence type="ECO:0000313" key="2">
    <source>
        <dbReference type="Proteomes" id="UP000246635"/>
    </source>
</evidence>
<dbReference type="Proteomes" id="UP000246635">
    <property type="component" value="Unassembled WGS sequence"/>
</dbReference>
<sequence>MLSAFLYSEYKGRVYFMNETVIVETNQQLEVCIGNSVEVEVWFQGELDLVSKVISYNENVVTFAEGHYLKGNVVLRVGKSTLLLS</sequence>
<dbReference type="AlphaFoldDB" id="A0A2V2YT53"/>
<protein>
    <submittedName>
        <fullName evidence="1">Uncharacterized protein</fullName>
    </submittedName>
</protein>
<proteinExistence type="predicted"/>